<feature type="compositionally biased region" description="Polar residues" evidence="7">
    <location>
        <begin position="69"/>
        <end position="78"/>
    </location>
</feature>
<keyword evidence="4" id="KW-0932">Cytokinin signaling pathway</keyword>
<dbReference type="InterPro" id="IPR044670">
    <property type="entry name" value="SOFL"/>
</dbReference>
<dbReference type="Proteomes" id="UP000077755">
    <property type="component" value="Chromosome 4"/>
</dbReference>
<evidence type="ECO:0000256" key="2">
    <source>
        <dbReference type="ARBA" id="ARBA00022490"/>
    </source>
</evidence>
<proteinExistence type="inferred from homology"/>
<dbReference type="GO" id="GO:0009736">
    <property type="term" value="P:cytokinin-activated signaling pathway"/>
    <property type="evidence" value="ECO:0007669"/>
    <property type="project" value="UniProtKB-KW"/>
</dbReference>
<keyword evidence="2" id="KW-0963">Cytoplasm</keyword>
<reference evidence="8" key="2">
    <citation type="submission" date="2022-03" db="EMBL/GenBank/DDBJ databases">
        <title>Draft title - Genomic analysis of global carrot germplasm unveils the trajectory of domestication and the origin of high carotenoid orange carrot.</title>
        <authorList>
            <person name="Iorizzo M."/>
            <person name="Ellison S."/>
            <person name="Senalik D."/>
            <person name="Macko-Podgorni A."/>
            <person name="Grzebelus D."/>
            <person name="Bostan H."/>
            <person name="Rolling W."/>
            <person name="Curaba J."/>
            <person name="Simon P."/>
        </authorList>
    </citation>
    <scope>NUCLEOTIDE SEQUENCE</scope>
    <source>
        <tissue evidence="8">Leaf</tissue>
    </source>
</reference>
<evidence type="ECO:0000256" key="1">
    <source>
        <dbReference type="ARBA" id="ARBA00004496"/>
    </source>
</evidence>
<dbReference type="GO" id="GO:0005737">
    <property type="term" value="C:cytoplasm"/>
    <property type="evidence" value="ECO:0007669"/>
    <property type="project" value="UniProtKB-SubCell"/>
</dbReference>
<evidence type="ECO:0000256" key="7">
    <source>
        <dbReference type="SAM" id="MobiDB-lite"/>
    </source>
</evidence>
<dbReference type="PANTHER" id="PTHR33347:SF34">
    <property type="entry name" value="PROTEIN SOB FIVE-LIKE 6"/>
    <property type="match status" value="1"/>
</dbReference>
<evidence type="ECO:0000313" key="9">
    <source>
        <dbReference type="Proteomes" id="UP000077755"/>
    </source>
</evidence>
<evidence type="ECO:0000256" key="6">
    <source>
        <dbReference type="ARBA" id="ARBA00024199"/>
    </source>
</evidence>
<organism evidence="8 9">
    <name type="scientific">Daucus carota subsp. sativus</name>
    <name type="common">Carrot</name>
    <dbReference type="NCBI Taxonomy" id="79200"/>
    <lineage>
        <taxon>Eukaryota</taxon>
        <taxon>Viridiplantae</taxon>
        <taxon>Streptophyta</taxon>
        <taxon>Embryophyta</taxon>
        <taxon>Tracheophyta</taxon>
        <taxon>Spermatophyta</taxon>
        <taxon>Magnoliopsida</taxon>
        <taxon>eudicotyledons</taxon>
        <taxon>Gunneridae</taxon>
        <taxon>Pentapetalae</taxon>
        <taxon>asterids</taxon>
        <taxon>campanulids</taxon>
        <taxon>Apiales</taxon>
        <taxon>Apiaceae</taxon>
        <taxon>Apioideae</taxon>
        <taxon>Scandiceae</taxon>
        <taxon>Daucinae</taxon>
        <taxon>Daucus</taxon>
        <taxon>Daucus sect. Daucus</taxon>
    </lineage>
</organism>
<accession>A0AAF0WZF7</accession>
<gene>
    <name evidence="8" type="ORF">DCAR_0418291</name>
</gene>
<dbReference type="AlphaFoldDB" id="A0AAF0WZF7"/>
<sequence length="183" mass="20133">MSTSECSSGCESGWTAYLDQSSNSANDLYYNAERSKSVTLRDGYEDEDLSMISDASSGPRHDYNHQENENNCVRNYSGSKQGTIRKHEAKIKGKGKFSGDSSYLDDTASSPVLSFSKTKLARSAHQNSHEQETQGFSTTHYKGKSSNQHLGFQKSSVTGLNKSDFCICKGRANFIMSKFQGCG</sequence>
<keyword evidence="9" id="KW-1185">Reference proteome</keyword>
<comment type="subcellular location">
    <subcellularLocation>
        <location evidence="1">Cytoplasm</location>
    </subcellularLocation>
</comment>
<dbReference type="EMBL" id="CP093346">
    <property type="protein sequence ID" value="WOG98945.1"/>
    <property type="molecule type" value="Genomic_DNA"/>
</dbReference>
<keyword evidence="3" id="KW-0203">Cytokinin biosynthesis</keyword>
<keyword evidence="5" id="KW-0539">Nucleus</keyword>
<evidence type="ECO:0000313" key="8">
    <source>
        <dbReference type="EMBL" id="WOG98945.1"/>
    </source>
</evidence>
<reference evidence="8" key="1">
    <citation type="journal article" date="2016" name="Nat. Genet.">
        <title>A high-quality carrot genome assembly provides new insights into carotenoid accumulation and asterid genome evolution.</title>
        <authorList>
            <person name="Iorizzo M."/>
            <person name="Ellison S."/>
            <person name="Senalik D."/>
            <person name="Zeng P."/>
            <person name="Satapoomin P."/>
            <person name="Huang J."/>
            <person name="Bowman M."/>
            <person name="Iovene M."/>
            <person name="Sanseverino W."/>
            <person name="Cavagnaro P."/>
            <person name="Yildiz M."/>
            <person name="Macko-Podgorni A."/>
            <person name="Moranska E."/>
            <person name="Grzebelus E."/>
            <person name="Grzebelus D."/>
            <person name="Ashrafi H."/>
            <person name="Zheng Z."/>
            <person name="Cheng S."/>
            <person name="Spooner D."/>
            <person name="Van Deynze A."/>
            <person name="Simon P."/>
        </authorList>
    </citation>
    <scope>NUCLEOTIDE SEQUENCE</scope>
    <source>
        <tissue evidence="8">Leaf</tissue>
    </source>
</reference>
<feature type="region of interest" description="Disordered" evidence="7">
    <location>
        <begin position="119"/>
        <end position="148"/>
    </location>
</feature>
<evidence type="ECO:0000256" key="5">
    <source>
        <dbReference type="ARBA" id="ARBA00023242"/>
    </source>
</evidence>
<feature type="region of interest" description="Disordered" evidence="7">
    <location>
        <begin position="54"/>
        <end position="78"/>
    </location>
</feature>
<evidence type="ECO:0000256" key="3">
    <source>
        <dbReference type="ARBA" id="ARBA00022712"/>
    </source>
</evidence>
<feature type="compositionally biased region" description="Basic and acidic residues" evidence="7">
    <location>
        <begin position="59"/>
        <end position="68"/>
    </location>
</feature>
<comment type="similarity">
    <text evidence="6">Belongs to the SOFL plant protein family.</text>
</comment>
<dbReference type="GO" id="GO:0009691">
    <property type="term" value="P:cytokinin biosynthetic process"/>
    <property type="evidence" value="ECO:0007669"/>
    <property type="project" value="UniProtKB-KW"/>
</dbReference>
<evidence type="ECO:0000256" key="4">
    <source>
        <dbReference type="ARBA" id="ARBA00022864"/>
    </source>
</evidence>
<name>A0AAF0WZF7_DAUCS</name>
<feature type="compositionally biased region" description="Polar residues" evidence="7">
    <location>
        <begin position="133"/>
        <end position="148"/>
    </location>
</feature>
<protein>
    <submittedName>
        <fullName evidence="8">Uncharacterized protein</fullName>
    </submittedName>
</protein>
<dbReference type="PANTHER" id="PTHR33347">
    <property type="entry name" value="OSJNBA0091C07.3 PROTEIN"/>
    <property type="match status" value="1"/>
</dbReference>